<dbReference type="PANTHER" id="PTHR11895">
    <property type="entry name" value="TRANSAMIDASE"/>
    <property type="match status" value="1"/>
</dbReference>
<keyword evidence="10" id="KW-0808">Transferase</keyword>
<dbReference type="NCBIfam" id="TIGR00132">
    <property type="entry name" value="gatA"/>
    <property type="match status" value="1"/>
</dbReference>
<reference evidence="10 11" key="1">
    <citation type="submission" date="2019-05" db="EMBL/GenBank/DDBJ databases">
        <title>The metagenome of a microbial culture collection derived from dairy environment covers the genomic content of the human microbiome.</title>
        <authorList>
            <person name="Roder T."/>
            <person name="Wuthrich D."/>
            <person name="Sattari Z."/>
            <person name="Von Ah U."/>
            <person name="Bar C."/>
            <person name="Ronchi F."/>
            <person name="Macpherson A.J."/>
            <person name="Ganal-Vonarburg S.C."/>
            <person name="Bruggmann R."/>
            <person name="Vergeres G."/>
        </authorList>
    </citation>
    <scope>NUCLEOTIDE SEQUENCE [LARGE SCALE GENOMIC DNA]</scope>
    <source>
        <strain evidence="10 11">FAM 24227</strain>
    </source>
</reference>
<evidence type="ECO:0000256" key="8">
    <source>
        <dbReference type="HAMAP-Rule" id="MF_00120"/>
    </source>
</evidence>
<protein>
    <recommendedName>
        <fullName evidence="8">Glutamyl-tRNA(Gln) amidotransferase subunit A</fullName>
        <shortName evidence="8">Glu-ADT subunit A</shortName>
        <ecNumber evidence="8">6.3.5.7</ecNumber>
    </recommendedName>
</protein>
<evidence type="ECO:0000256" key="6">
    <source>
        <dbReference type="ARBA" id="ARBA00025295"/>
    </source>
</evidence>
<comment type="function">
    <text evidence="6 8">Allows the formation of correctly charged Gln-tRNA(Gln) through the transamidation of misacylated Glu-tRNA(Gln) in organisms which lack glutaminyl-tRNA synthetase. The reaction takes place in the presence of glutamine and ATP through an activated gamma-phospho-Glu-tRNA(Gln).</text>
</comment>
<dbReference type="AlphaFoldDB" id="A0A5R9DWV9"/>
<evidence type="ECO:0000256" key="4">
    <source>
        <dbReference type="ARBA" id="ARBA00022840"/>
    </source>
</evidence>
<feature type="active site" description="Charge relay system" evidence="8">
    <location>
        <position position="153"/>
    </location>
</feature>
<feature type="domain" description="Amidase" evidence="9">
    <location>
        <begin position="24"/>
        <end position="465"/>
    </location>
</feature>
<dbReference type="Proteomes" id="UP000306420">
    <property type="component" value="Unassembled WGS sequence"/>
</dbReference>
<dbReference type="GO" id="GO:0050567">
    <property type="term" value="F:glutaminyl-tRNA synthase (glutamine-hydrolyzing) activity"/>
    <property type="evidence" value="ECO:0007669"/>
    <property type="project" value="UniProtKB-UniRule"/>
</dbReference>
<evidence type="ECO:0000313" key="10">
    <source>
        <dbReference type="EMBL" id="TLQ41634.1"/>
    </source>
</evidence>
<evidence type="ECO:0000256" key="1">
    <source>
        <dbReference type="ARBA" id="ARBA00008069"/>
    </source>
</evidence>
<comment type="catalytic activity">
    <reaction evidence="7 8">
        <text>L-glutamyl-tRNA(Gln) + L-glutamine + ATP + H2O = L-glutaminyl-tRNA(Gln) + L-glutamate + ADP + phosphate + H(+)</text>
        <dbReference type="Rhea" id="RHEA:17521"/>
        <dbReference type="Rhea" id="RHEA-COMP:9681"/>
        <dbReference type="Rhea" id="RHEA-COMP:9684"/>
        <dbReference type="ChEBI" id="CHEBI:15377"/>
        <dbReference type="ChEBI" id="CHEBI:15378"/>
        <dbReference type="ChEBI" id="CHEBI:29985"/>
        <dbReference type="ChEBI" id="CHEBI:30616"/>
        <dbReference type="ChEBI" id="CHEBI:43474"/>
        <dbReference type="ChEBI" id="CHEBI:58359"/>
        <dbReference type="ChEBI" id="CHEBI:78520"/>
        <dbReference type="ChEBI" id="CHEBI:78521"/>
        <dbReference type="ChEBI" id="CHEBI:456216"/>
        <dbReference type="EC" id="6.3.5.7"/>
    </reaction>
</comment>
<evidence type="ECO:0000256" key="5">
    <source>
        <dbReference type="ARBA" id="ARBA00022917"/>
    </source>
</evidence>
<keyword evidence="5 8" id="KW-0648">Protein biosynthesis</keyword>
<name>A0A5R9DWV9_9LACT</name>
<dbReference type="InterPro" id="IPR000120">
    <property type="entry name" value="Amidase"/>
</dbReference>
<feature type="active site" description="Charge relay system" evidence="8">
    <location>
        <position position="78"/>
    </location>
</feature>
<keyword evidence="2 8" id="KW-0436">Ligase</keyword>
<dbReference type="EMBL" id="VBSP01000013">
    <property type="protein sequence ID" value="TLQ41634.1"/>
    <property type="molecule type" value="Genomic_DNA"/>
</dbReference>
<dbReference type="OrthoDB" id="9811471at2"/>
<dbReference type="SUPFAM" id="SSF75304">
    <property type="entry name" value="Amidase signature (AS) enzymes"/>
    <property type="match status" value="1"/>
</dbReference>
<dbReference type="Gene3D" id="3.90.1300.10">
    <property type="entry name" value="Amidase signature (AS) domain"/>
    <property type="match status" value="1"/>
</dbReference>
<dbReference type="InterPro" id="IPR036928">
    <property type="entry name" value="AS_sf"/>
</dbReference>
<dbReference type="PANTHER" id="PTHR11895:SF151">
    <property type="entry name" value="GLUTAMYL-TRNA(GLN) AMIDOTRANSFERASE SUBUNIT A"/>
    <property type="match status" value="1"/>
</dbReference>
<evidence type="ECO:0000256" key="7">
    <source>
        <dbReference type="ARBA" id="ARBA00047407"/>
    </source>
</evidence>
<sequence>MSKYPTTIIEIQEGLRNGDFTAVELTEAIFAYIEETDEKVNSFLALNKEAALEAAKAADEVGYGEDAPLLNGVPIGIKDNIVTEGLTTTASSKMLENFNPTYDATVIKKLKEAGAIIIGKLNLDEFAMGGSTETSYFKTSRNPWDLERVPGGSSGGSSSAVAARQVPASLGTDTGGSVRNPAAFTGIVGMKPSYGSVSRYGAIAFGSSLDQIGPMTTTVEDNALVLEAIAGFDKLDGTSRPDTELDYRSKLGQSIEGMRIAIPKEYQSEAVNEEIRDAISKAKEYFISQGAIVDEVSLPHTPYGINVYYILSSAEASSNLQRFDGIRYGYRSESAKTLEDIYVQSRSEGFGDEVKRRIMLGTYSLSSGAFDKYFKKAAQVRTLIIDDFIKVFSEYDLIMGPVTTSTAFKIGGRIEDPVEMYVSDLLTVPVNLAGLPAMSVPAGFDSNGMPIGLQLIGKHMNESTLYQVAYDFEKNHDYVNQVPEF</sequence>
<evidence type="ECO:0000256" key="2">
    <source>
        <dbReference type="ARBA" id="ARBA00022598"/>
    </source>
</evidence>
<feature type="active site" description="Acyl-ester intermediate" evidence="8">
    <location>
        <position position="177"/>
    </location>
</feature>
<dbReference type="GO" id="GO:0006412">
    <property type="term" value="P:translation"/>
    <property type="evidence" value="ECO:0007669"/>
    <property type="project" value="UniProtKB-UniRule"/>
</dbReference>
<comment type="subunit">
    <text evidence="8">Heterotrimer of A, B and C subunits.</text>
</comment>
<organism evidence="10 11">
    <name type="scientific">Ruoffia tabacinasalis</name>
    <dbReference type="NCBI Taxonomy" id="87458"/>
    <lineage>
        <taxon>Bacteria</taxon>
        <taxon>Bacillati</taxon>
        <taxon>Bacillota</taxon>
        <taxon>Bacilli</taxon>
        <taxon>Lactobacillales</taxon>
        <taxon>Aerococcaceae</taxon>
        <taxon>Ruoffia</taxon>
    </lineage>
</organism>
<dbReference type="GO" id="GO:0005524">
    <property type="term" value="F:ATP binding"/>
    <property type="evidence" value="ECO:0007669"/>
    <property type="project" value="UniProtKB-KW"/>
</dbReference>
<dbReference type="Pfam" id="PF01425">
    <property type="entry name" value="Amidase"/>
    <property type="match status" value="1"/>
</dbReference>
<keyword evidence="3 8" id="KW-0547">Nucleotide-binding</keyword>
<gene>
    <name evidence="8 10" type="primary">gatA</name>
    <name evidence="10" type="ORF">FEZ33_05075</name>
</gene>
<evidence type="ECO:0000313" key="11">
    <source>
        <dbReference type="Proteomes" id="UP000306420"/>
    </source>
</evidence>
<proteinExistence type="inferred from homology"/>
<dbReference type="InterPro" id="IPR023631">
    <property type="entry name" value="Amidase_dom"/>
</dbReference>
<dbReference type="GO" id="GO:0030956">
    <property type="term" value="C:glutamyl-tRNA(Gln) amidotransferase complex"/>
    <property type="evidence" value="ECO:0007669"/>
    <property type="project" value="InterPro"/>
</dbReference>
<evidence type="ECO:0000256" key="3">
    <source>
        <dbReference type="ARBA" id="ARBA00022741"/>
    </source>
</evidence>
<dbReference type="EC" id="6.3.5.7" evidence="8"/>
<dbReference type="GO" id="GO:0016740">
    <property type="term" value="F:transferase activity"/>
    <property type="evidence" value="ECO:0007669"/>
    <property type="project" value="UniProtKB-KW"/>
</dbReference>
<comment type="caution">
    <text evidence="10">The sequence shown here is derived from an EMBL/GenBank/DDBJ whole genome shotgun (WGS) entry which is preliminary data.</text>
</comment>
<dbReference type="InterPro" id="IPR020556">
    <property type="entry name" value="Amidase_CS"/>
</dbReference>
<dbReference type="RefSeq" id="WP_138404322.1">
    <property type="nucleotide sequence ID" value="NZ_VBSP01000013.1"/>
</dbReference>
<evidence type="ECO:0000259" key="9">
    <source>
        <dbReference type="Pfam" id="PF01425"/>
    </source>
</evidence>
<keyword evidence="4 8" id="KW-0067">ATP-binding</keyword>
<dbReference type="PROSITE" id="PS00571">
    <property type="entry name" value="AMIDASES"/>
    <property type="match status" value="1"/>
</dbReference>
<accession>A0A5R9DWV9</accession>
<dbReference type="HAMAP" id="MF_00120">
    <property type="entry name" value="GatA"/>
    <property type="match status" value="1"/>
</dbReference>
<dbReference type="InterPro" id="IPR004412">
    <property type="entry name" value="GatA"/>
</dbReference>
<comment type="similarity">
    <text evidence="1 8">Belongs to the amidase family. GatA subfamily.</text>
</comment>